<evidence type="ECO:0000313" key="2">
    <source>
        <dbReference type="Proteomes" id="UP001600943"/>
    </source>
</evidence>
<dbReference type="EMBL" id="BAABYW010000001">
    <property type="protein sequence ID" value="GAA6410555.1"/>
    <property type="molecule type" value="Genomic_DNA"/>
</dbReference>
<gene>
    <name evidence="1" type="ORF">K040078D81_46720</name>
</gene>
<accession>A0ABQ0BGH8</accession>
<sequence length="87" mass="9941">MIRTKIVNSIAEVDFDGIRQPMIAIYDHPDDFPNKVVARIWDMDKPTDTIMVADTAEELGKDIHRHTGMVFFRRGAEDVPCLLGVWV</sequence>
<keyword evidence="2" id="KW-1185">Reference proteome</keyword>
<proteinExistence type="predicted"/>
<organism evidence="1 2">
    <name type="scientific">Blautia hominis</name>
    <dbReference type="NCBI Taxonomy" id="2025493"/>
    <lineage>
        <taxon>Bacteria</taxon>
        <taxon>Bacillati</taxon>
        <taxon>Bacillota</taxon>
        <taxon>Clostridia</taxon>
        <taxon>Lachnospirales</taxon>
        <taxon>Lachnospiraceae</taxon>
        <taxon>Blautia</taxon>
    </lineage>
</organism>
<name>A0ABQ0BGH8_9FIRM</name>
<dbReference type="RefSeq" id="WP_369861596.1">
    <property type="nucleotide sequence ID" value="NZ_BAABYW010000001.1"/>
</dbReference>
<protein>
    <submittedName>
        <fullName evidence="1">Uncharacterized protein</fullName>
    </submittedName>
</protein>
<dbReference type="Proteomes" id="UP001600943">
    <property type="component" value="Unassembled WGS sequence"/>
</dbReference>
<comment type="caution">
    <text evidence="1">The sequence shown here is derived from an EMBL/GenBank/DDBJ whole genome shotgun (WGS) entry which is preliminary data.</text>
</comment>
<evidence type="ECO:0000313" key="1">
    <source>
        <dbReference type="EMBL" id="GAA6410555.1"/>
    </source>
</evidence>
<reference evidence="1 2" key="1">
    <citation type="submission" date="2024-04" db="EMBL/GenBank/DDBJ databases">
        <title>Defined microbial consortia suppress multidrug-resistant proinflammatory Enterobacteriaceae via ecological control.</title>
        <authorList>
            <person name="Furuichi M."/>
            <person name="Kawaguchi T."/>
            <person name="Pust M."/>
            <person name="Yasuma K."/>
            <person name="Plichta D."/>
            <person name="Hasegawa N."/>
            <person name="Ohya T."/>
            <person name="Bhattarai S."/>
            <person name="Sasajima S."/>
            <person name="Aoto Y."/>
            <person name="Tuganbaev T."/>
            <person name="Yaginuma M."/>
            <person name="Ueda M."/>
            <person name="Okahashi N."/>
            <person name="Amafuji K."/>
            <person name="Kiridooshi Y."/>
            <person name="Sugita K."/>
            <person name="Strazar M."/>
            <person name="Skelly A."/>
            <person name="Suda W."/>
            <person name="Hattori M."/>
            <person name="Nakamoto N."/>
            <person name="Caballero S."/>
            <person name="Norman J."/>
            <person name="Olle B."/>
            <person name="Tanoue T."/>
            <person name="Arita M."/>
            <person name="Bucci V."/>
            <person name="Atarashi K."/>
            <person name="Xavier R."/>
            <person name="Honda K."/>
        </authorList>
    </citation>
    <scope>NUCLEOTIDE SEQUENCE [LARGE SCALE GENOMIC DNA]</scope>
    <source>
        <strain evidence="2">k04-0078-D8-1</strain>
    </source>
</reference>